<dbReference type="Gene3D" id="3.40.50.300">
    <property type="entry name" value="P-loop containing nucleotide triphosphate hydrolases"/>
    <property type="match status" value="2"/>
</dbReference>
<dbReference type="Pfam" id="PF10571">
    <property type="entry name" value="UPF0547"/>
    <property type="match status" value="1"/>
</dbReference>
<dbReference type="Proteomes" id="UP001497444">
    <property type="component" value="Unassembled WGS sequence"/>
</dbReference>
<evidence type="ECO:0000259" key="1">
    <source>
        <dbReference type="PROSITE" id="PS51192"/>
    </source>
</evidence>
<dbReference type="InterPro" id="IPR014001">
    <property type="entry name" value="Helicase_ATP-bd"/>
</dbReference>
<accession>A0ABP0VIC4</accession>
<name>A0ABP0VIC4_9BRYO</name>
<feature type="domain" description="Helicase ATP-binding" evidence="1">
    <location>
        <begin position="1"/>
        <end position="157"/>
    </location>
</feature>
<dbReference type="Pfam" id="PF00271">
    <property type="entry name" value="Helicase_C"/>
    <property type="match status" value="1"/>
</dbReference>
<reference evidence="3" key="1">
    <citation type="submission" date="2024-02" db="EMBL/GenBank/DDBJ databases">
        <authorList>
            <consortium name="ELIXIR-Norway"/>
            <consortium name="Elixir Norway"/>
        </authorList>
    </citation>
    <scope>NUCLEOTIDE SEQUENCE</scope>
</reference>
<dbReference type="Pfam" id="PF04851">
    <property type="entry name" value="ResIII"/>
    <property type="match status" value="1"/>
</dbReference>
<dbReference type="SUPFAM" id="SSF52540">
    <property type="entry name" value="P-loop containing nucleoside triphosphate hydrolases"/>
    <property type="match status" value="1"/>
</dbReference>
<dbReference type="InterPro" id="IPR001650">
    <property type="entry name" value="Helicase_C-like"/>
</dbReference>
<dbReference type="PANTHER" id="PTHR47396">
    <property type="entry name" value="TYPE I RESTRICTION ENZYME ECOKI R PROTEIN"/>
    <property type="match status" value="1"/>
</dbReference>
<evidence type="ECO:0000259" key="2">
    <source>
        <dbReference type="PROSITE" id="PS51194"/>
    </source>
</evidence>
<dbReference type="InterPro" id="IPR050742">
    <property type="entry name" value="Helicase_Restrict-Modif_Enz"/>
</dbReference>
<sequence>MTALQTYDNTLAVAPTGCGKTICLSAVIGESLGLSPTGRACVLAHRDELTFQNQTKFQRVYPHLSTSIFNASEKNWQGAVTFAMVQTLSREQNLATLPSLTMLVIDEAHHARADSYMRVIEHAKTLNPHLKLLGMTATPNRGDKKGLRPIFSNVADEITIEELIASGHLVVPRTFIMDVGVQDALKRVKKSGSDYDMQDVSDIMNKMPVNEAVVHHWKEKAGDRQTVVFCSTVQHARDVQETFIKSGIATVLVHGDMSDAEREKTLLAYSSGAAQVIVNVAVLTEGWDDPPTSCVVLLRPSSYKSTYLQMVGRGLRTLSPIDYPSQLKLDCMILDFGTASLFHGSLEDMIHLDDRPKGDAPTKECPECQGEVPISVMECSLCGYLFLPEASEKEQESRRLAHHEFVMKEVDILKKCSPFLWVDPKNTQATLIASGMKGWSGIFLYNEKWHALGALHRQPVRLLGIGEKNVIDLGLQRQRNGIAPRDYLGASRMGVTCGRALQYEITHMPRDEDFSGRTLRIFEMGHAIEDMAREWLRQVGFSIVTTRNGQPLGFSAAEGRIKGHVDGIILDAPRELELSFPALWECKSMNARSWQETASKGVRLSKPEYAVQIAVYQAYMPQITERPALFTAVNKDTAELYHELVFFDAALAQEASDRAVEILKDTESGQMVPRITQDRASFLCRFCAWFQTCWAVV</sequence>
<evidence type="ECO:0000313" key="4">
    <source>
        <dbReference type="Proteomes" id="UP001497444"/>
    </source>
</evidence>
<dbReference type="Gene3D" id="3.90.320.10">
    <property type="match status" value="1"/>
</dbReference>
<organism evidence="3 4">
    <name type="scientific">Sphagnum jensenii</name>
    <dbReference type="NCBI Taxonomy" id="128206"/>
    <lineage>
        <taxon>Eukaryota</taxon>
        <taxon>Viridiplantae</taxon>
        <taxon>Streptophyta</taxon>
        <taxon>Embryophyta</taxon>
        <taxon>Bryophyta</taxon>
        <taxon>Sphagnophytina</taxon>
        <taxon>Sphagnopsida</taxon>
        <taxon>Sphagnales</taxon>
        <taxon>Sphagnaceae</taxon>
        <taxon>Sphagnum</taxon>
    </lineage>
</organism>
<dbReference type="EMBL" id="CAXAQS010000994">
    <property type="protein sequence ID" value="CAK9254180.1"/>
    <property type="molecule type" value="Genomic_DNA"/>
</dbReference>
<feature type="domain" description="Helicase C-terminal" evidence="2">
    <location>
        <begin position="208"/>
        <end position="380"/>
    </location>
</feature>
<keyword evidence="4" id="KW-1185">Reference proteome</keyword>
<dbReference type="InterPro" id="IPR011604">
    <property type="entry name" value="PDDEXK-like_dom_sf"/>
</dbReference>
<evidence type="ECO:0008006" key="5">
    <source>
        <dbReference type="Google" id="ProtNLM"/>
    </source>
</evidence>
<evidence type="ECO:0000313" key="3">
    <source>
        <dbReference type="EMBL" id="CAK9254180.1"/>
    </source>
</evidence>
<dbReference type="SMART" id="SM00487">
    <property type="entry name" value="DEXDc"/>
    <property type="match status" value="1"/>
</dbReference>
<dbReference type="PROSITE" id="PS51194">
    <property type="entry name" value="HELICASE_CTER"/>
    <property type="match status" value="1"/>
</dbReference>
<proteinExistence type="predicted"/>
<dbReference type="PANTHER" id="PTHR47396:SF1">
    <property type="entry name" value="ATP-DEPENDENT HELICASE IRC3-RELATED"/>
    <property type="match status" value="1"/>
</dbReference>
<dbReference type="PROSITE" id="PS51192">
    <property type="entry name" value="HELICASE_ATP_BIND_1"/>
    <property type="match status" value="1"/>
</dbReference>
<dbReference type="SMART" id="SM00490">
    <property type="entry name" value="HELICc"/>
    <property type="match status" value="1"/>
</dbReference>
<dbReference type="InterPro" id="IPR027417">
    <property type="entry name" value="P-loop_NTPase"/>
</dbReference>
<comment type="caution">
    <text evidence="3">The sequence shown here is derived from an EMBL/GenBank/DDBJ whole genome shotgun (WGS) entry which is preliminary data.</text>
</comment>
<dbReference type="InterPro" id="IPR006935">
    <property type="entry name" value="Helicase/UvrB_N"/>
</dbReference>
<dbReference type="InterPro" id="IPR018886">
    <property type="entry name" value="UPF0547"/>
</dbReference>
<protein>
    <recommendedName>
        <fullName evidence="5">Helicase</fullName>
    </recommendedName>
</protein>
<gene>
    <name evidence="3" type="ORF">CSSPJE1EN1_LOCUS29558</name>
</gene>